<sequence>MNYIILLHECFAFTAWPACGICEGLMIVEPPVLFCRTVQRSP</sequence>
<evidence type="ECO:0000313" key="2">
    <source>
        <dbReference type="EMBL" id="GBH17670.1"/>
    </source>
</evidence>
<dbReference type="EMBL" id="BGJZ01000126">
    <property type="protein sequence ID" value="GBH09575.1"/>
    <property type="molecule type" value="Genomic_DNA"/>
</dbReference>
<reference evidence="2 4" key="2">
    <citation type="submission" date="2018-04" db="EMBL/GenBank/DDBJ databases">
        <title>Draft genome sequence of Pseudomonas syringae pv. actinidiae biovar 3 strains isolated from kiwifruit in Kagawa prefecture.</title>
        <authorList>
            <person name="Tabuchi M."/>
            <person name="Saito M."/>
            <person name="Fujiwara S."/>
            <person name="Sasa N."/>
            <person name="Akimitsu K."/>
            <person name="Gomi K."/>
            <person name="Konishi-Sugita S."/>
            <person name="Hamano K."/>
            <person name="Kataoka I."/>
        </authorList>
    </citation>
    <scope>NUCLEOTIDE SEQUENCE [LARGE SCALE GENOMIC DNA]</scope>
    <source>
        <strain evidence="2 4">MAFF212211</strain>
    </source>
</reference>
<protein>
    <submittedName>
        <fullName evidence="1">Uncharacterized protein</fullName>
    </submittedName>
</protein>
<dbReference type="Proteomes" id="UP000247480">
    <property type="component" value="Unassembled WGS sequence"/>
</dbReference>
<evidence type="ECO:0000313" key="1">
    <source>
        <dbReference type="EMBL" id="GBH09575.1"/>
    </source>
</evidence>
<dbReference type="Proteomes" id="UP000248291">
    <property type="component" value="Unassembled WGS sequence"/>
</dbReference>
<organism evidence="1 3">
    <name type="scientific">Pseudomonas syringae pv. actinidiae</name>
    <dbReference type="NCBI Taxonomy" id="103796"/>
    <lineage>
        <taxon>Bacteria</taxon>
        <taxon>Pseudomonadati</taxon>
        <taxon>Pseudomonadota</taxon>
        <taxon>Gammaproteobacteria</taxon>
        <taxon>Pseudomonadales</taxon>
        <taxon>Pseudomonadaceae</taxon>
        <taxon>Pseudomonas</taxon>
        <taxon>Pseudomonas syringae</taxon>
    </lineage>
</organism>
<evidence type="ECO:0000313" key="4">
    <source>
        <dbReference type="Proteomes" id="UP000248291"/>
    </source>
</evidence>
<evidence type="ECO:0000313" key="3">
    <source>
        <dbReference type="Proteomes" id="UP000247480"/>
    </source>
</evidence>
<reference evidence="1 3" key="1">
    <citation type="submission" date="2018-04" db="EMBL/GenBank/DDBJ databases">
        <title>Draft genome sequence of Pseudomonas syringae pv. actinidiae biovar 1 strains isolated from kiwifruit in Kagawa prefecture.</title>
        <authorList>
            <person name="Tabuchi M."/>
            <person name="Saito M."/>
            <person name="Fujiwara S."/>
            <person name="Sasa N."/>
            <person name="Akimitsu K."/>
            <person name="Gomi K."/>
            <person name="Konishi-Sugita S."/>
            <person name="Hamano K."/>
            <person name="Kataoka I."/>
        </authorList>
    </citation>
    <scope>NUCLEOTIDE SEQUENCE [LARGE SCALE GENOMIC DNA]</scope>
    <source>
        <strain evidence="1 3">MAFF212206</strain>
    </source>
</reference>
<dbReference type="EMBL" id="BGKA01000117">
    <property type="protein sequence ID" value="GBH17670.1"/>
    <property type="molecule type" value="Genomic_DNA"/>
</dbReference>
<name>A0A2V0QGY1_PSESF</name>
<dbReference type="AlphaFoldDB" id="A0A2V0QGY1"/>
<accession>A0A2V0QGY1</accession>
<gene>
    <name evidence="1" type="ORF">KPSA1_02975</name>
    <name evidence="2" type="ORF">KPSA3_03641</name>
</gene>
<proteinExistence type="predicted"/>
<comment type="caution">
    <text evidence="1">The sequence shown here is derived from an EMBL/GenBank/DDBJ whole genome shotgun (WGS) entry which is preliminary data.</text>
</comment>